<reference evidence="3 4" key="1">
    <citation type="submission" date="2020-08" db="EMBL/GenBank/DDBJ databases">
        <title>Genomic Encyclopedia of Type Strains, Phase IV (KMG-IV): sequencing the most valuable type-strain genomes for metagenomic binning, comparative biology and taxonomic classification.</title>
        <authorList>
            <person name="Goeker M."/>
        </authorList>
    </citation>
    <scope>NUCLEOTIDE SEQUENCE [LARGE SCALE GENOMIC DNA]</scope>
    <source>
        <strain evidence="3 4">YC6886</strain>
    </source>
</reference>
<dbReference type="PIRSF" id="PIRSF037112">
    <property type="entry name" value="Antirestriction_ArdC"/>
    <property type="match status" value="1"/>
</dbReference>
<dbReference type="GO" id="GO:0003697">
    <property type="term" value="F:single-stranded DNA binding"/>
    <property type="evidence" value="ECO:0007669"/>
    <property type="project" value="InterPro"/>
</dbReference>
<proteinExistence type="predicted"/>
<dbReference type="InterPro" id="IPR041459">
    <property type="entry name" value="MPTase-PolyVal"/>
</dbReference>
<comment type="caution">
    <text evidence="3">The sequence shown here is derived from an EMBL/GenBank/DDBJ whole genome shotgun (WGS) entry which is preliminary data.</text>
</comment>
<evidence type="ECO:0000313" key="3">
    <source>
        <dbReference type="EMBL" id="MBB5350659.1"/>
    </source>
</evidence>
<name>A0A840VA53_9BACT</name>
<evidence type="ECO:0000259" key="1">
    <source>
        <dbReference type="Pfam" id="PF08401"/>
    </source>
</evidence>
<dbReference type="Pfam" id="PF08401">
    <property type="entry name" value="ArdcN"/>
    <property type="match status" value="1"/>
</dbReference>
<dbReference type="RefSeq" id="WP_184016145.1">
    <property type="nucleotide sequence ID" value="NZ_JACHFD010000003.1"/>
</dbReference>
<dbReference type="Pfam" id="PF18818">
    <property type="entry name" value="MPTase-PolyVal"/>
    <property type="match status" value="1"/>
</dbReference>
<dbReference type="AlphaFoldDB" id="A0A840VA53"/>
<protein>
    <submittedName>
        <fullName evidence="3">Antirestriction protein ArdC</fullName>
    </submittedName>
</protein>
<accession>A0A840VA53</accession>
<dbReference type="InterPro" id="IPR017113">
    <property type="entry name" value="Antirestriction_ArdC"/>
</dbReference>
<feature type="domain" description="N-terminal" evidence="1">
    <location>
        <begin position="13"/>
        <end position="120"/>
    </location>
</feature>
<evidence type="ECO:0000313" key="4">
    <source>
        <dbReference type="Proteomes" id="UP000557717"/>
    </source>
</evidence>
<organism evidence="3 4">
    <name type="scientific">Haloferula luteola</name>
    <dbReference type="NCBI Taxonomy" id="595692"/>
    <lineage>
        <taxon>Bacteria</taxon>
        <taxon>Pseudomonadati</taxon>
        <taxon>Verrucomicrobiota</taxon>
        <taxon>Verrucomicrobiia</taxon>
        <taxon>Verrucomicrobiales</taxon>
        <taxon>Verrucomicrobiaceae</taxon>
        <taxon>Haloferula</taxon>
    </lineage>
</organism>
<evidence type="ECO:0000259" key="2">
    <source>
        <dbReference type="Pfam" id="PF18818"/>
    </source>
</evidence>
<keyword evidence="4" id="KW-1185">Reference proteome</keyword>
<feature type="domain" description="Polyvalent protein metallopeptidase" evidence="2">
    <location>
        <begin position="160"/>
        <end position="281"/>
    </location>
</feature>
<dbReference type="EMBL" id="JACHFD010000003">
    <property type="protein sequence ID" value="MBB5350659.1"/>
    <property type="molecule type" value="Genomic_DNA"/>
</dbReference>
<dbReference type="InterPro" id="IPR013610">
    <property type="entry name" value="ArdC_N"/>
</dbReference>
<dbReference type="Proteomes" id="UP000557717">
    <property type="component" value="Unassembled WGS sequence"/>
</dbReference>
<gene>
    <name evidence="3" type="ORF">HNR46_000887</name>
</gene>
<sequence>MAQSQWRKGDLRSVHQRVTERIIEQLEQGVVPWHSPHIAKIGFPRNYQSEKAYRGINVMLLAMAGYTSPWFLTYKQAQGRGGQVRKGEKGYPIVKFGSYSKELDDGEEEKRHFLRLYTVFNACQIDGIEFPQADLPPFTASTKTYVAKAIVTQMPHPPAIHEGRSVRTCYDPVADAIDIPHRSYFESGERFYKSLFHEMVHSTGAAKRLARKSLMDNRGISMSDKTIYGKEELVAEIGAAFLCAHAGIVMDNHENSASYISSWLTVLKQGSNQRWIVEAAGQAQQAVDYILKVEL</sequence>